<accession>A0ABT4Y6Z2</accession>
<feature type="region of interest" description="Disordered" evidence="1">
    <location>
        <begin position="273"/>
        <end position="321"/>
    </location>
</feature>
<keyword evidence="4" id="KW-1185">Reference proteome</keyword>
<keyword evidence="2" id="KW-0812">Transmembrane</keyword>
<evidence type="ECO:0000256" key="1">
    <source>
        <dbReference type="SAM" id="MobiDB-lite"/>
    </source>
</evidence>
<sequence>MRTAIRILVALTLVAWGQLAFSVDYYWGSPGYLGDTPNAACTARATQIQAKNPSYRTTVSEGAYLSGATVGDCKIVSTDSRYNPPSVGVSWIRIGRYGDSCPAGGTYNPATGICETPKDCATTAGQEILNTQTCQYNTTLKLAVCDDQVAFEGCKYTAGGKKSCVAILDQQTYQCTGSFYGSGESNGAAPDTCTGEDCSQPKPEDPQSNCVSANGVETCFDPKKPGCGTVNGVEGCFQEEPGCGYFNGTYRCMEAEKPNRNCGYFNGKQVCYDPNDPTKQIPESSSDHPKNGGNADGDDTNDPRPSTGTGGSAQGSDEGATNQAIEELGEKLGPKIDQTNSLLDGIQGQLGELLDGLFGDEYDGSGTGSDGDAEGAGQGAGDALAEQIGKQTDQLLGEREAEVDAALKALPKTVSDEWFGADGYKVGLNNVLDRVLPSAMGCANYTINFALGDYRTSLVLPVCELTRLKPLLEYVIWIVTVIGLWKILYAGLRQEDAKAAKGGF</sequence>
<dbReference type="EMBL" id="JANEWF010000018">
    <property type="protein sequence ID" value="MDA8484604.1"/>
    <property type="molecule type" value="Genomic_DNA"/>
</dbReference>
<evidence type="ECO:0000256" key="2">
    <source>
        <dbReference type="SAM" id="Phobius"/>
    </source>
</evidence>
<evidence type="ECO:0000313" key="4">
    <source>
        <dbReference type="Proteomes" id="UP001211689"/>
    </source>
</evidence>
<proteinExistence type="predicted"/>
<dbReference type="RefSeq" id="WP_271471304.1">
    <property type="nucleotide sequence ID" value="NZ_JANEWF010000018.1"/>
</dbReference>
<feature type="compositionally biased region" description="Gly residues" evidence="1">
    <location>
        <begin position="365"/>
        <end position="380"/>
    </location>
</feature>
<name>A0ABT4Y6Z2_METRE</name>
<dbReference type="Proteomes" id="UP001211689">
    <property type="component" value="Unassembled WGS sequence"/>
</dbReference>
<keyword evidence="2" id="KW-1133">Transmembrane helix</keyword>
<organism evidence="3 4">
    <name type="scientific">Metapseudomonas resinovorans</name>
    <name type="common">Pseudomonas resinovorans</name>
    <dbReference type="NCBI Taxonomy" id="53412"/>
    <lineage>
        <taxon>Bacteria</taxon>
        <taxon>Pseudomonadati</taxon>
        <taxon>Pseudomonadota</taxon>
        <taxon>Gammaproteobacteria</taxon>
        <taxon>Pseudomonadales</taxon>
        <taxon>Pseudomonadaceae</taxon>
        <taxon>Metapseudomonas</taxon>
    </lineage>
</organism>
<comment type="caution">
    <text evidence="3">The sequence shown here is derived from an EMBL/GenBank/DDBJ whole genome shotgun (WGS) entry which is preliminary data.</text>
</comment>
<evidence type="ECO:0000313" key="3">
    <source>
        <dbReference type="EMBL" id="MDA8484604.1"/>
    </source>
</evidence>
<feature type="transmembrane region" description="Helical" evidence="2">
    <location>
        <begin position="474"/>
        <end position="492"/>
    </location>
</feature>
<protein>
    <submittedName>
        <fullName evidence="3">Uncharacterized protein</fullName>
    </submittedName>
</protein>
<keyword evidence="2" id="KW-0472">Membrane</keyword>
<feature type="region of interest" description="Disordered" evidence="1">
    <location>
        <begin position="357"/>
        <end position="382"/>
    </location>
</feature>
<gene>
    <name evidence="3" type="ORF">NNO07_16145</name>
</gene>
<reference evidence="3 4" key="1">
    <citation type="submission" date="2022-07" db="EMBL/GenBank/DDBJ databases">
        <title>Genome Analysis of Selected Gammaproteobacteria from Nigerian Food snails.</title>
        <authorList>
            <person name="Okafor A.C."/>
        </authorList>
    </citation>
    <scope>NUCLEOTIDE SEQUENCE [LARGE SCALE GENOMIC DNA]</scope>
    <source>
        <strain evidence="3 4">Awg 2</strain>
    </source>
</reference>